<dbReference type="Proteomes" id="UP001472677">
    <property type="component" value="Unassembled WGS sequence"/>
</dbReference>
<gene>
    <name evidence="2" type="ORF">V6N12_030503</name>
</gene>
<name>A0ABR2BBE2_9ROSI</name>
<reference evidence="2 3" key="1">
    <citation type="journal article" date="2024" name="G3 (Bethesda)">
        <title>Genome assembly of Hibiscus sabdariffa L. provides insights into metabolisms of medicinal natural products.</title>
        <authorList>
            <person name="Kim T."/>
        </authorList>
    </citation>
    <scope>NUCLEOTIDE SEQUENCE [LARGE SCALE GENOMIC DNA]</scope>
    <source>
        <strain evidence="2">TK-2024</strain>
        <tissue evidence="2">Old leaves</tissue>
    </source>
</reference>
<evidence type="ECO:0000256" key="1">
    <source>
        <dbReference type="SAM" id="MobiDB-lite"/>
    </source>
</evidence>
<accession>A0ABR2BBE2</accession>
<evidence type="ECO:0000313" key="3">
    <source>
        <dbReference type="Proteomes" id="UP001472677"/>
    </source>
</evidence>
<organism evidence="2 3">
    <name type="scientific">Hibiscus sabdariffa</name>
    <name type="common">roselle</name>
    <dbReference type="NCBI Taxonomy" id="183260"/>
    <lineage>
        <taxon>Eukaryota</taxon>
        <taxon>Viridiplantae</taxon>
        <taxon>Streptophyta</taxon>
        <taxon>Embryophyta</taxon>
        <taxon>Tracheophyta</taxon>
        <taxon>Spermatophyta</taxon>
        <taxon>Magnoliopsida</taxon>
        <taxon>eudicotyledons</taxon>
        <taxon>Gunneridae</taxon>
        <taxon>Pentapetalae</taxon>
        <taxon>rosids</taxon>
        <taxon>malvids</taxon>
        <taxon>Malvales</taxon>
        <taxon>Malvaceae</taxon>
        <taxon>Malvoideae</taxon>
        <taxon>Hibiscus</taxon>
    </lineage>
</organism>
<proteinExistence type="predicted"/>
<keyword evidence="3" id="KW-1185">Reference proteome</keyword>
<feature type="region of interest" description="Disordered" evidence="1">
    <location>
        <begin position="137"/>
        <end position="169"/>
    </location>
</feature>
<comment type="caution">
    <text evidence="2">The sequence shown here is derived from an EMBL/GenBank/DDBJ whole genome shotgun (WGS) entry which is preliminary data.</text>
</comment>
<sequence>MVELEGKFELLIKKSMVELEESEISFPVRPSIIGCKWKGGEGSLEFELSFGDWFPAKVWRKAIKSLPLATSPIDSFECCLCLSFDLGAFTDWVLFWRLLPIDNHHPQSSISIPGNFESLLLRRARVLPWKNGHLQKKGIKEEHSKSSLGGPKSSCGSGVEKSLERTKSR</sequence>
<evidence type="ECO:0000313" key="2">
    <source>
        <dbReference type="EMBL" id="KAK8504406.1"/>
    </source>
</evidence>
<dbReference type="EMBL" id="JBBPBM010000142">
    <property type="protein sequence ID" value="KAK8504406.1"/>
    <property type="molecule type" value="Genomic_DNA"/>
</dbReference>
<protein>
    <submittedName>
        <fullName evidence="2">Uncharacterized protein</fullName>
    </submittedName>
</protein>